<gene>
    <name evidence="1" type="ORF">A6M21_16280</name>
</gene>
<evidence type="ECO:0000313" key="1">
    <source>
        <dbReference type="EMBL" id="OAT79318.1"/>
    </source>
</evidence>
<reference evidence="1 2" key="1">
    <citation type="submission" date="2016-04" db="EMBL/GenBank/DDBJ databases">
        <authorList>
            <person name="Evans L.H."/>
            <person name="Alamgir A."/>
            <person name="Owens N."/>
            <person name="Weber N.D."/>
            <person name="Virtaneva K."/>
            <person name="Barbian K."/>
            <person name="Babar A."/>
            <person name="Rosenke K."/>
        </authorList>
    </citation>
    <scope>NUCLEOTIDE SEQUENCE [LARGE SCALE GENOMIC DNA]</scope>
    <source>
        <strain evidence="1 2">LMa1</strain>
    </source>
</reference>
<sequence>MIVLSQDGLNLIETNRLSVSGDSDGPCYVNAHLANGNRMVIAEFAKLEYAKNYIHRVWERHLSPMVSVYISDEN</sequence>
<proteinExistence type="predicted"/>
<evidence type="ECO:0000313" key="2">
    <source>
        <dbReference type="Proteomes" id="UP000078532"/>
    </source>
</evidence>
<dbReference type="Proteomes" id="UP000078532">
    <property type="component" value="Unassembled WGS sequence"/>
</dbReference>
<organism evidence="1 2">
    <name type="scientific">Desulfotomaculum copahuensis</name>
    <dbReference type="NCBI Taxonomy" id="1838280"/>
    <lineage>
        <taxon>Bacteria</taxon>
        <taxon>Bacillati</taxon>
        <taxon>Bacillota</taxon>
        <taxon>Clostridia</taxon>
        <taxon>Eubacteriales</taxon>
        <taxon>Desulfotomaculaceae</taxon>
        <taxon>Desulfotomaculum</taxon>
    </lineage>
</organism>
<protein>
    <submittedName>
        <fullName evidence="1">Uncharacterized protein</fullName>
    </submittedName>
</protein>
<accession>A0A1B7LAG4</accession>
<dbReference type="EMBL" id="LYVF01000201">
    <property type="protein sequence ID" value="OAT79318.1"/>
    <property type="molecule type" value="Genomic_DNA"/>
</dbReference>
<dbReference type="STRING" id="1838280.A6M21_16280"/>
<keyword evidence="2" id="KW-1185">Reference proteome</keyword>
<dbReference type="AlphaFoldDB" id="A0A1B7LAG4"/>
<name>A0A1B7LAG4_9FIRM</name>
<comment type="caution">
    <text evidence="1">The sequence shown here is derived from an EMBL/GenBank/DDBJ whole genome shotgun (WGS) entry which is preliminary data.</text>
</comment>